<evidence type="ECO:0000256" key="5">
    <source>
        <dbReference type="ARBA" id="ARBA00023194"/>
    </source>
</evidence>
<dbReference type="Pfam" id="PF00501">
    <property type="entry name" value="AMP-binding"/>
    <property type="match status" value="3"/>
</dbReference>
<dbReference type="InterPro" id="IPR036736">
    <property type="entry name" value="ACP-like_sf"/>
</dbReference>
<keyword evidence="9" id="KW-1185">Reference proteome</keyword>
<dbReference type="Gene3D" id="3.30.559.10">
    <property type="entry name" value="Chloramphenicol acetyltransferase-like domain"/>
    <property type="match status" value="3"/>
</dbReference>
<dbReference type="SMART" id="SM00823">
    <property type="entry name" value="PKS_PP"/>
    <property type="match status" value="3"/>
</dbReference>
<dbReference type="InterPro" id="IPR001242">
    <property type="entry name" value="Condensation_dom"/>
</dbReference>
<dbReference type="CDD" id="cd19531">
    <property type="entry name" value="LCL_NRPS-like"/>
    <property type="match status" value="1"/>
</dbReference>
<keyword evidence="5" id="KW-0045">Antibiotic biosynthesis</keyword>
<dbReference type="InterPro" id="IPR020806">
    <property type="entry name" value="PKS_PP-bd"/>
</dbReference>
<feature type="region of interest" description="Disordered" evidence="6">
    <location>
        <begin position="1773"/>
        <end position="1803"/>
    </location>
</feature>
<evidence type="ECO:0000259" key="7">
    <source>
        <dbReference type="PROSITE" id="PS50075"/>
    </source>
</evidence>
<feature type="domain" description="Carrier" evidence="7">
    <location>
        <begin position="3318"/>
        <end position="3393"/>
    </location>
</feature>
<dbReference type="Gene3D" id="1.10.1200.10">
    <property type="entry name" value="ACP-like"/>
    <property type="match status" value="3"/>
</dbReference>
<dbReference type="InterPro" id="IPR006162">
    <property type="entry name" value="Ppantetheine_attach_site"/>
</dbReference>
<name>A0ABN3EAI9_9ACTN</name>
<accession>A0ABN3EAI9</accession>
<keyword evidence="3" id="KW-0597">Phosphoprotein</keyword>
<feature type="region of interest" description="Disordered" evidence="6">
    <location>
        <begin position="728"/>
        <end position="753"/>
    </location>
</feature>
<dbReference type="SUPFAM" id="SSF52777">
    <property type="entry name" value="CoA-dependent acyltransferases"/>
    <property type="match status" value="7"/>
</dbReference>
<dbReference type="InterPro" id="IPR045851">
    <property type="entry name" value="AMP-bd_C_sf"/>
</dbReference>
<dbReference type="SMART" id="SM01294">
    <property type="entry name" value="PKS_PP_betabranch"/>
    <property type="match status" value="1"/>
</dbReference>
<dbReference type="PANTHER" id="PTHR45527">
    <property type="entry name" value="NONRIBOSOMAL PEPTIDE SYNTHETASE"/>
    <property type="match status" value="1"/>
</dbReference>
<dbReference type="EMBL" id="BAAART010000153">
    <property type="protein sequence ID" value="GAA2252304.1"/>
    <property type="molecule type" value="Genomic_DNA"/>
</dbReference>
<keyword evidence="4" id="KW-0677">Repeat</keyword>
<dbReference type="SUPFAM" id="SSF47336">
    <property type="entry name" value="ACP-like"/>
    <property type="match status" value="3"/>
</dbReference>
<evidence type="ECO:0000313" key="8">
    <source>
        <dbReference type="EMBL" id="GAA2252304.1"/>
    </source>
</evidence>
<dbReference type="InterPro" id="IPR000873">
    <property type="entry name" value="AMP-dep_synth/lig_dom"/>
</dbReference>
<dbReference type="Pfam" id="PF13193">
    <property type="entry name" value="AMP-binding_C"/>
    <property type="match status" value="3"/>
</dbReference>
<dbReference type="InterPro" id="IPR010060">
    <property type="entry name" value="NRPS_synth"/>
</dbReference>
<evidence type="ECO:0000256" key="2">
    <source>
        <dbReference type="ARBA" id="ARBA00022450"/>
    </source>
</evidence>
<proteinExistence type="predicted"/>
<dbReference type="SUPFAM" id="SSF56801">
    <property type="entry name" value="Acetyl-CoA synthetase-like"/>
    <property type="match status" value="3"/>
</dbReference>
<dbReference type="PROSITE" id="PS50075">
    <property type="entry name" value="CARRIER"/>
    <property type="match status" value="3"/>
</dbReference>
<dbReference type="NCBIfam" id="TIGR01720">
    <property type="entry name" value="NRPS-para261"/>
    <property type="match status" value="1"/>
</dbReference>
<dbReference type="PROSITE" id="PS00012">
    <property type="entry name" value="PHOSPHOPANTETHEINE"/>
    <property type="match status" value="3"/>
</dbReference>
<sequence>MARADVPVNRALPDRIEFWRAALDGIPPLELPADRARPVVRATGTALHTRALPGPAELALTDLAERHATSRAAVLTAAVTALLARYSGQEDIALGSVSPRTGHTVVVRTGVDAAAPFTALLGDTRRALEDALAHEVPFADLVDALSPARDTSITPYVQAMAVDLDELAPGQRDFDPLDLSFEVSAAERLVRVRHSTALFDEATAARLAGHLTVLLTGAAERPDLPTTALPLLTDGEFEQVVRVWNDTAREVPTGTFPELYAAQVAARPDAVAVVDEHGSVTYRELDERANRIAHHLTALGAGRDRLVGLCVERSAAMAAGLLGIMKAGAAYLPLDPSYPADRLAYMLRDSGARIVVTQRELRDRLPDTGATLVDLTADRAALDARPATAPEVALAPEDLAYAIYTSGSTGRPKGVLVSHRGIGNLAAVQADAFDVVPGSRVLQFASASFDAAFWEVCMGLLTGAALVMGSKETLAPGEPLASYAAEHGVTHATLTPATVAVLPEGRGLPAGATLVVAGEASTADLVGRWSRGRRMVNAYGPTETTVCATMSAPLSGAAVPPIGTPIANFRVYVLDDALRPVPAGVRGELYIAGVGLARGYHGRPGLTAERFVANPYGEPGERMYRSGDVARWNTDGTLEYLGRADDQVKVRGFRIELGEIESTLALHPDVAQAVVVTHNTNLLAYVSPSGARRPSAGDLRAHLAEHLPDHMIPSAVVVLDTLPLTPNGKVDRKSLPAPSSVQESADADRTAPRDAVEETLAGVWSEVLGVENIGVHDDFFALGGNSILAVRAVARMRTALGTALPPRILFDTPTIAALVASLAPDEAAEDPDIPVAPRDGALPMSYGQQRLWFLADFDPGSTEYHTATGLRLTGSLDTEALRSAVQDLTGRHESLRTTFGVVGGRGVQVVHGRLAPEWRTEDLTGLAERPREERLRDLVRAETNRPYDLTAGPLVRVLLVRLAEDEHVCVLGMHHIVTDGWSMGVVTRELGELYTARVEGRAPRLPEITVQYPDFAAWQRGRIEDGGLLDRQLDWWRARLDGIAPLELPTDRPRPPVRSSAGAEYTFRVADGTTAALRELAQQHGATLFMALTAAVKTVFARWSGQEDIAVGTASAGRDHRGTEHLVGFLVDTVVLRSRIDPRMSYGQLLAGVKETVLEAFAHQDVPFERLVDVSGAARDTSRTPLVQAMVVLQNAPAEPVRLPGLRTAAHPVPREAAPFDLTVEFFETGDGLTARVGYGTALFDEATIARFAGHLTTLLRAATAEPDRPLATLPMLTREEYEQVVTGWNGPVAPALTGSFPELVAASARRRPDAPAVEDTHTVLTYRELDERANRLAHHLVSLGAGPGTFVGLCLERGVDLVVGLLGIMKAGAAYLPLDPGYPADRLAFMLRDSGAGLVVTRTELVRRLPDTGARVVDLAREGDALAALPATAPEPGPRPDDLAYVIYTSGSTGTPKGVLVPHCGIGNLASAEIERLEVDEDSRVLQFASSSFDGAVMEVLMALPAGATLVLPPHGPLVGEALHTFLRERRITHTLLAPSAVATMTPRGLDGLRTLVVGGEAGTGDLVSRWAPGRRMINAYGPTESTVVATMSAPLAGGAVPPIGTPLPNTRVRLLDAALQPVPVGVPGELYIAGPHLARGYHGRPGLTAERFTADPYGEPGDRMYRSGDVARWRADGSLEYLGRADDQVKLRGFRIELGEIETALGRHPQVRDAVVVVHRDEAGRGRLVAYLVADRDLSPGELRSHLSGSLPDYMVPALYVPLEQLPLTPSGKVDRRALPAPDPTTTHTDTDHTPPRNPTEQTLTTVWSDVLGTPRIGIHDNFFDLGGDSILAIQAVSRARRHGLHLTSRLLFLHQTIASLAPHVTTGEEPSADAPAEVSGRVGLTPIQDWFFAEHTVDPDHYGMSLQMELAPDTDTALLERALRAVVAHHDALRMRFVREDGTWIQEYGDTDAAALRLTVRDVSAVAVEEQDAELHEAALVAQRSLDLESGTVVKGVFFRLGASRPPRLFLAVHHLVMDGVSWRIVLEDLSTAYAQLADGRPADLGPRTSSYQQWADRLTAHVRSGALDHELGHWQETAAAVRPLPRDGQGDETATTFGRAAVTSVRLDRAATQALLHRVPAAYRTQINDVLLTALGRVLRDWAGDPVTIALEGHGREELFDDVDLARTVGWFTTIHPVTLDVPDGDWGRALKSTKERLRAVPGRGIGYGALRHLSEPGSPARTALAAAPQPEISFNYLGQWDGATSDDGLVRARLAALGADQAPDQPRPHVIDVVAATEDGELRVDWIHAPAVHRTPTVRRLADAFLAALREVVDHCLRPGSGGATPSDFPLAGLDQAAVDRIAGDGRDVEDVFPLTPMQSGMLFHTLSDPGAYAEQMSFELDGVADPVLLARAWQAVTDHVGMLRTALEWRDVPRPLMVVRRRAELPVTHLDWRALPAAERDEAVRRLLAEDRARPVDLTSAPLMRLTLVRLTDTSVRLVCAFHHVLLDGWSTFDLLTQTYRAYADLAAGREPTLPARRPFGAYVEWLERQDLARAEAYWRDALAGFGAPTPLPAVRHSPSGHGTRSTARIARRLSPEASRELFAFARRHRLTVNTVLQGAWTLLLARHAGVDDVVFGATVSGRPADLPGAESMIGMLINTLPVRVRVDEAAPVADWLAGVQRAQVEARQYEYVPLPLVQAAGEVERGTDLFRTLVVFENYPMDDEAAAAHGLRVRGLTGTEATNYPLNLIAYGGDELAYTLAYDAELYDADTAALLCGHLETLLTALPVTGEATPVAALPLLTAAEADLTVRAWNDTSRALPEASLAELFAARAARHPDAVALTYGEEDVTYRELDERAGRLAHHLVSLGAGEGTCVGLFLERGAHAVTAVLAVLKAGAAYLPLDPGYPADRLAHMIGDGGVGLLVTEEGTRDRLPSAAVRTVDLDRDAPAIAARPATAPPASPAPDDIAYVMYTSGSTGTPKGVLTPHRAVVRLVHEAPYTDVGPGDTVAQFASLSFDASTFEIWAALLRGARLAVHPQGLPATAELGRFLKEHGVTHLWLTAGLFHQVTDDDIGVFSGLRQLVAGGDRLSPEHCERVLNAHPGLRLTNGYGPTEATTFTTTHDVRRSPGGGSVPLGVPLPNTRVYVLTEGLTPAPVGVPGELYIAGDGLAQGYLGRPGPTAERFVAAPFGAPGTRMYRSGDLVAWRADGTLEFLGRSDGQVKIRGFRVETGEVEAALVTHPAVGDTAVVPHTDPASGRTVLVGHVVPVAGAPVPTAAQLRSHLASSLPEHMIPALFTTLDALPLTANGKVDRRALPAPRQGLATGAEYQAPATPTEELIAEVWQELLGAERVGVHDDFFALGGDSLLALRTVSRINALFGTAMSPRALFEGPTVAETAAGVEELVLAELEAAAAQA</sequence>
<dbReference type="RefSeq" id="WP_344369191.1">
    <property type="nucleotide sequence ID" value="NZ_BAAART010000153.1"/>
</dbReference>
<dbReference type="NCBIfam" id="TIGR01733">
    <property type="entry name" value="AA-adenyl-dom"/>
    <property type="match status" value="3"/>
</dbReference>
<dbReference type="Gene3D" id="3.40.50.980">
    <property type="match status" value="6"/>
</dbReference>
<evidence type="ECO:0000313" key="9">
    <source>
        <dbReference type="Proteomes" id="UP001501474"/>
    </source>
</evidence>
<dbReference type="CDD" id="cd12117">
    <property type="entry name" value="A_NRPS_Srf_like"/>
    <property type="match status" value="1"/>
</dbReference>
<dbReference type="InterPro" id="IPR010071">
    <property type="entry name" value="AA_adenyl_dom"/>
</dbReference>
<dbReference type="CDD" id="cd19543">
    <property type="entry name" value="DCL_NRPS"/>
    <property type="match status" value="1"/>
</dbReference>
<feature type="domain" description="Carrier" evidence="7">
    <location>
        <begin position="751"/>
        <end position="826"/>
    </location>
</feature>
<dbReference type="Gene3D" id="3.30.559.30">
    <property type="entry name" value="Nonribosomal peptide synthetase, condensation domain"/>
    <property type="match status" value="4"/>
</dbReference>
<dbReference type="Pfam" id="PF00668">
    <property type="entry name" value="Condensation"/>
    <property type="match status" value="4"/>
</dbReference>
<evidence type="ECO:0000256" key="4">
    <source>
        <dbReference type="ARBA" id="ARBA00022737"/>
    </source>
</evidence>
<dbReference type="NCBIfam" id="NF003417">
    <property type="entry name" value="PRK04813.1"/>
    <property type="match status" value="3"/>
</dbReference>
<dbReference type="Pfam" id="PF00550">
    <property type="entry name" value="PP-binding"/>
    <property type="match status" value="3"/>
</dbReference>
<keyword evidence="2" id="KW-0596">Phosphopantetheine</keyword>
<evidence type="ECO:0000256" key="3">
    <source>
        <dbReference type="ARBA" id="ARBA00022553"/>
    </source>
</evidence>
<comment type="caution">
    <text evidence="8">The sequence shown here is derived from an EMBL/GenBank/DDBJ whole genome shotgun (WGS) entry which is preliminary data.</text>
</comment>
<comment type="cofactor">
    <cofactor evidence="1">
        <name>pantetheine 4'-phosphate</name>
        <dbReference type="ChEBI" id="CHEBI:47942"/>
    </cofactor>
</comment>
<feature type="domain" description="Carrier" evidence="7">
    <location>
        <begin position="1797"/>
        <end position="1871"/>
    </location>
</feature>
<dbReference type="CDD" id="cd19534">
    <property type="entry name" value="E_NRPS"/>
    <property type="match status" value="1"/>
</dbReference>
<dbReference type="InterPro" id="IPR023213">
    <property type="entry name" value="CAT-like_dom_sf"/>
</dbReference>
<dbReference type="InterPro" id="IPR025110">
    <property type="entry name" value="AMP-bd_C"/>
</dbReference>
<dbReference type="PANTHER" id="PTHR45527:SF1">
    <property type="entry name" value="FATTY ACID SYNTHASE"/>
    <property type="match status" value="1"/>
</dbReference>
<dbReference type="InterPro" id="IPR009081">
    <property type="entry name" value="PP-bd_ACP"/>
</dbReference>
<evidence type="ECO:0000256" key="6">
    <source>
        <dbReference type="SAM" id="MobiDB-lite"/>
    </source>
</evidence>
<dbReference type="Gene3D" id="3.30.300.30">
    <property type="match status" value="3"/>
</dbReference>
<reference evidence="8 9" key="1">
    <citation type="journal article" date="2019" name="Int. J. Syst. Evol. Microbiol.">
        <title>The Global Catalogue of Microorganisms (GCM) 10K type strain sequencing project: providing services to taxonomists for standard genome sequencing and annotation.</title>
        <authorList>
            <consortium name="The Broad Institute Genomics Platform"/>
            <consortium name="The Broad Institute Genome Sequencing Center for Infectious Disease"/>
            <person name="Wu L."/>
            <person name="Ma J."/>
        </authorList>
    </citation>
    <scope>NUCLEOTIDE SEQUENCE [LARGE SCALE GENOMIC DNA]</scope>
    <source>
        <strain evidence="8 9">JCM 3053</strain>
    </source>
</reference>
<evidence type="ECO:0000256" key="1">
    <source>
        <dbReference type="ARBA" id="ARBA00001957"/>
    </source>
</evidence>
<dbReference type="Proteomes" id="UP001501474">
    <property type="component" value="Unassembled WGS sequence"/>
</dbReference>
<dbReference type="Gene3D" id="2.30.38.10">
    <property type="entry name" value="Luciferase, Domain 3"/>
    <property type="match status" value="3"/>
</dbReference>
<dbReference type="InterPro" id="IPR020845">
    <property type="entry name" value="AMP-binding_CS"/>
</dbReference>
<organism evidence="8 9">
    <name type="scientific">Streptomyces indiaensis</name>
    <dbReference type="NCBI Taxonomy" id="284033"/>
    <lineage>
        <taxon>Bacteria</taxon>
        <taxon>Bacillati</taxon>
        <taxon>Actinomycetota</taxon>
        <taxon>Actinomycetes</taxon>
        <taxon>Kitasatosporales</taxon>
        <taxon>Streptomycetaceae</taxon>
        <taxon>Streptomyces</taxon>
    </lineage>
</organism>
<protein>
    <recommendedName>
        <fullName evidence="7">Carrier domain-containing protein</fullName>
    </recommendedName>
</protein>
<gene>
    <name evidence="8" type="ORF">GCM10010104_56400</name>
</gene>
<dbReference type="CDD" id="cd17652">
    <property type="entry name" value="A_NRPS_CmdD_like"/>
    <property type="match status" value="2"/>
</dbReference>
<dbReference type="PROSITE" id="PS00455">
    <property type="entry name" value="AMP_BINDING"/>
    <property type="match status" value="2"/>
</dbReference>